<comment type="subcellular location">
    <subcellularLocation>
        <location evidence="2">Cytoplasm</location>
    </subcellularLocation>
</comment>
<gene>
    <name evidence="2" type="primary">cutC</name>
    <name evidence="3" type="ORF">RFV38_00880</name>
</gene>
<comment type="similarity">
    <text evidence="1 2">Belongs to the CutC family.</text>
</comment>
<evidence type="ECO:0000256" key="1">
    <source>
        <dbReference type="ARBA" id="ARBA00007768"/>
    </source>
</evidence>
<name>A0ABU4W8P9_9FUSO</name>
<dbReference type="HAMAP" id="MF_00795">
    <property type="entry name" value="CutC"/>
    <property type="match status" value="1"/>
</dbReference>
<dbReference type="EMBL" id="JAVIKH010000001">
    <property type="protein sequence ID" value="MDX8335064.1"/>
    <property type="molecule type" value="Genomic_DNA"/>
</dbReference>
<sequence>MKSPVTLEACVGSYAEALSAFKKGANRIELCENLFEGGTTPSYGTIKKARELPIPSFVMIRPRGGDFCYSPEEIEIMKEDIKVCKDLGVLGVVFGVLTKEKEIDYPLLKELIELSKPMSITFHKAFDEIKNPEDEILKLANLGINRILTSGQKSTALEGANSLNQFIKIAQNNIKIIVCGGVTYENFKEVSNLIPSTEYHGKKIV</sequence>
<comment type="caution">
    <text evidence="3">The sequence shown here is derived from an EMBL/GenBank/DDBJ whole genome shotgun (WGS) entry which is preliminary data.</text>
</comment>
<dbReference type="RefSeq" id="WP_320312606.1">
    <property type="nucleotide sequence ID" value="NZ_JAVIKH010000001.1"/>
</dbReference>
<dbReference type="Pfam" id="PF03932">
    <property type="entry name" value="CutC"/>
    <property type="match status" value="1"/>
</dbReference>
<evidence type="ECO:0000256" key="2">
    <source>
        <dbReference type="HAMAP-Rule" id="MF_00795"/>
    </source>
</evidence>
<dbReference type="Proteomes" id="UP001279681">
    <property type="component" value="Unassembled WGS sequence"/>
</dbReference>
<accession>A0ABU4W8P9</accession>
<organism evidence="3 4">
    <name type="scientific">Candidatus Cetobacterium colombiensis</name>
    <dbReference type="NCBI Taxonomy" id="3073100"/>
    <lineage>
        <taxon>Bacteria</taxon>
        <taxon>Fusobacteriati</taxon>
        <taxon>Fusobacteriota</taxon>
        <taxon>Fusobacteriia</taxon>
        <taxon>Fusobacteriales</taxon>
        <taxon>Fusobacteriaceae</taxon>
        <taxon>Cetobacterium</taxon>
    </lineage>
</organism>
<dbReference type="SUPFAM" id="SSF110395">
    <property type="entry name" value="CutC-like"/>
    <property type="match status" value="1"/>
</dbReference>
<proteinExistence type="inferred from homology"/>
<protein>
    <recommendedName>
        <fullName evidence="2">PF03932 family protein CutC</fullName>
    </recommendedName>
</protein>
<dbReference type="InterPro" id="IPR005627">
    <property type="entry name" value="CutC-like"/>
</dbReference>
<dbReference type="InterPro" id="IPR036822">
    <property type="entry name" value="CutC-like_dom_sf"/>
</dbReference>
<reference evidence="4" key="1">
    <citation type="submission" date="2023-07" db="EMBL/GenBank/DDBJ databases">
        <authorList>
            <person name="Colorado M.A."/>
            <person name="Villamil L.M."/>
            <person name="Melo J.F."/>
            <person name="Rodriguez J.A."/>
            <person name="Ruiz R.Y."/>
        </authorList>
    </citation>
    <scope>NUCLEOTIDE SEQUENCE [LARGE SCALE GENOMIC DNA]</scope>
    <source>
        <strain evidence="4">C33</strain>
    </source>
</reference>
<evidence type="ECO:0000313" key="3">
    <source>
        <dbReference type="EMBL" id="MDX8335064.1"/>
    </source>
</evidence>
<dbReference type="PANTHER" id="PTHR12598:SF0">
    <property type="entry name" value="COPPER HOMEOSTASIS PROTEIN CUTC HOMOLOG"/>
    <property type="match status" value="1"/>
</dbReference>
<comment type="caution">
    <text evidence="2">Once thought to be involved in copper homeostasis, experiments in E.coli have shown this is not the case.</text>
</comment>
<evidence type="ECO:0000313" key="4">
    <source>
        <dbReference type="Proteomes" id="UP001279681"/>
    </source>
</evidence>
<keyword evidence="4" id="KW-1185">Reference proteome</keyword>
<keyword evidence="2" id="KW-0963">Cytoplasm</keyword>
<dbReference type="PANTHER" id="PTHR12598">
    <property type="entry name" value="COPPER HOMEOSTASIS PROTEIN CUTC"/>
    <property type="match status" value="1"/>
</dbReference>
<dbReference type="Gene3D" id="3.20.20.380">
    <property type="entry name" value="Copper homeostasis (CutC) domain"/>
    <property type="match status" value="1"/>
</dbReference>